<keyword evidence="5" id="KW-0479">Metal-binding</keyword>
<evidence type="ECO:0000256" key="5">
    <source>
        <dbReference type="ARBA" id="ARBA00022723"/>
    </source>
</evidence>
<evidence type="ECO:0000256" key="10">
    <source>
        <dbReference type="ARBA" id="ARBA00049244"/>
    </source>
</evidence>
<feature type="domain" description="AAA+ ATPase" evidence="13">
    <location>
        <begin position="37"/>
        <end position="179"/>
    </location>
</feature>
<dbReference type="AlphaFoldDB" id="A0A9D1PUK2"/>
<dbReference type="PANTHER" id="PTHR11669">
    <property type="entry name" value="REPLICATION FACTOR C / DNA POLYMERASE III GAMMA-TAU SUBUNIT"/>
    <property type="match status" value="1"/>
</dbReference>
<dbReference type="Gene3D" id="1.10.8.60">
    <property type="match status" value="1"/>
</dbReference>
<dbReference type="InterPro" id="IPR001270">
    <property type="entry name" value="ClpA/B"/>
</dbReference>
<dbReference type="CDD" id="cd00009">
    <property type="entry name" value="AAA"/>
    <property type="match status" value="1"/>
</dbReference>
<dbReference type="GO" id="GO:0003887">
    <property type="term" value="F:DNA-directed DNA polymerase activity"/>
    <property type="evidence" value="ECO:0007669"/>
    <property type="project" value="UniProtKB-KW"/>
</dbReference>
<sequence length="570" mass="63883">MAYEVTATRKRPQSFSSLIGQEFVVSTLESAIKENRIAHAYLFSGPRGVGKTSSARLLAKALNCENGPTSEPCGKCSSCKAIAAGESVDVIEIDGASNNGVDAVRAIKEEVLFPPQSSRYKIYIIDEVHMLSISAFNALLKTIEEPPEYIVFIFATTEIQKVPQTIRSRCQQFHFQLISQNDIVKCLESAASEMKIEADKDALYWIAKEGAGSMRDSYTLFDQVASFSEGHITLRKIKEKLFLASAEDIASILSLSFEERTEEALDILEKLFSSGTSETQIIKDMAEYVKSLLFYKAGVRRADVLSCTEEEIDRNLVNLYSKEMLEAVLKALLDLYRDIRYSLSPKMEIELFVSRLSSIRYLTTKENLLARLDQIRKSIESENRITVERKSAERTFPEIKKKIADSSPENKDSLLPSSREESVREEERGGKVIDEGVLSSLIAALREEAMNAEARFFSQKLASYCQQENSITFTFSSTLALQAVEKNRRMIEKILSDLLGRSIIIRLEALEKEERKTGNDTRFVLDVFKSGEAVEMKEEEIIKSESVRNDEKLGPNAGENEISAGDGGEN</sequence>
<comment type="catalytic activity">
    <reaction evidence="10 11">
        <text>DNA(n) + a 2'-deoxyribonucleoside 5'-triphosphate = DNA(n+1) + diphosphate</text>
        <dbReference type="Rhea" id="RHEA:22508"/>
        <dbReference type="Rhea" id="RHEA-COMP:17339"/>
        <dbReference type="Rhea" id="RHEA-COMP:17340"/>
        <dbReference type="ChEBI" id="CHEBI:33019"/>
        <dbReference type="ChEBI" id="CHEBI:61560"/>
        <dbReference type="ChEBI" id="CHEBI:173112"/>
        <dbReference type="EC" id="2.7.7.7"/>
    </reaction>
</comment>
<dbReference type="InterPro" id="IPR050238">
    <property type="entry name" value="DNA_Rep/Repair_Clamp_Loader"/>
</dbReference>
<dbReference type="InterPro" id="IPR012763">
    <property type="entry name" value="DNA_pol_III_sug/sutau_N"/>
</dbReference>
<organism evidence="14 15">
    <name type="scientific">Candidatus Ornithospirochaeta avicola</name>
    <dbReference type="NCBI Taxonomy" id="2840896"/>
    <lineage>
        <taxon>Bacteria</taxon>
        <taxon>Pseudomonadati</taxon>
        <taxon>Spirochaetota</taxon>
        <taxon>Spirochaetia</taxon>
        <taxon>Spirochaetales</taxon>
        <taxon>Spirochaetaceae</taxon>
        <taxon>Spirochaetaceae incertae sedis</taxon>
        <taxon>Candidatus Ornithospirochaeta</taxon>
    </lineage>
</organism>
<proteinExistence type="inferred from homology"/>
<dbReference type="Gene3D" id="3.40.50.300">
    <property type="entry name" value="P-loop containing nucleotide triphosphate hydrolases"/>
    <property type="match status" value="1"/>
</dbReference>
<name>A0A9D1PUK2_9SPIO</name>
<evidence type="ECO:0000256" key="2">
    <source>
        <dbReference type="ARBA" id="ARBA00022679"/>
    </source>
</evidence>
<reference evidence="14" key="2">
    <citation type="submission" date="2021-04" db="EMBL/GenBank/DDBJ databases">
        <authorList>
            <person name="Gilroy R."/>
        </authorList>
    </citation>
    <scope>NUCLEOTIDE SEQUENCE</scope>
    <source>
        <strain evidence="14">Gambia11-129</strain>
    </source>
</reference>
<evidence type="ECO:0000256" key="6">
    <source>
        <dbReference type="ARBA" id="ARBA00022741"/>
    </source>
</evidence>
<evidence type="ECO:0000313" key="15">
    <source>
        <dbReference type="Proteomes" id="UP000823936"/>
    </source>
</evidence>
<evidence type="ECO:0000256" key="11">
    <source>
        <dbReference type="RuleBase" id="RU364063"/>
    </source>
</evidence>
<evidence type="ECO:0000313" key="14">
    <source>
        <dbReference type="EMBL" id="HIV98891.1"/>
    </source>
</evidence>
<accession>A0A9D1PUK2</accession>
<comment type="caution">
    <text evidence="14">The sequence shown here is derived from an EMBL/GenBank/DDBJ whole genome shotgun (WGS) entry which is preliminary data.</text>
</comment>
<gene>
    <name evidence="11 14" type="primary">dnaX</name>
    <name evidence="14" type="ORF">IAB12_03830</name>
</gene>
<keyword evidence="8 11" id="KW-0067">ATP-binding</keyword>
<keyword evidence="3 11" id="KW-0548">Nucleotidyltransferase</keyword>
<comment type="subunit">
    <text evidence="11">DNA polymerase III contains a core (composed of alpha, epsilon and theta chains) that associates with a tau subunit. This core dimerizes to form the POLIII' complex. PolIII' associates with the gamma complex (composed of gamma, delta, delta', psi and chi chains) and with the beta chain to form the complete DNA polymerase III complex.</text>
</comment>
<comment type="function">
    <text evidence="11">DNA polymerase III is a complex, multichain enzyme responsible for most of the replicative synthesis in bacteria. This DNA polymerase also exhibits 3' to 5' exonuclease activity.</text>
</comment>
<dbReference type="GO" id="GO:0003677">
    <property type="term" value="F:DNA binding"/>
    <property type="evidence" value="ECO:0007669"/>
    <property type="project" value="InterPro"/>
</dbReference>
<dbReference type="SUPFAM" id="SSF48019">
    <property type="entry name" value="post-AAA+ oligomerization domain-like"/>
    <property type="match status" value="1"/>
</dbReference>
<dbReference type="CDD" id="cd18137">
    <property type="entry name" value="HLD_clamp_pol_III_gamma_tau"/>
    <property type="match status" value="1"/>
</dbReference>
<reference evidence="14" key="1">
    <citation type="journal article" date="2021" name="PeerJ">
        <title>Extensive microbial diversity within the chicken gut microbiome revealed by metagenomics and culture.</title>
        <authorList>
            <person name="Gilroy R."/>
            <person name="Ravi A."/>
            <person name="Getino M."/>
            <person name="Pursley I."/>
            <person name="Horton D.L."/>
            <person name="Alikhan N.F."/>
            <person name="Baker D."/>
            <person name="Gharbi K."/>
            <person name="Hall N."/>
            <person name="Watson M."/>
            <person name="Adriaenssens E.M."/>
            <person name="Foster-Nyarko E."/>
            <person name="Jarju S."/>
            <person name="Secka A."/>
            <person name="Antonio M."/>
            <person name="Oren A."/>
            <person name="Chaudhuri R.R."/>
            <person name="La Ragione R."/>
            <person name="Hildebrand F."/>
            <person name="Pallen M.J."/>
        </authorList>
    </citation>
    <scope>NUCLEOTIDE SEQUENCE</scope>
    <source>
        <strain evidence="14">Gambia11-129</strain>
    </source>
</reference>
<keyword evidence="2 11" id="KW-0808">Transferase</keyword>
<dbReference type="GO" id="GO:0006261">
    <property type="term" value="P:DNA-templated DNA replication"/>
    <property type="evidence" value="ECO:0007669"/>
    <property type="project" value="TreeGrafter"/>
</dbReference>
<dbReference type="Pfam" id="PF22608">
    <property type="entry name" value="DNAX_ATPase_lid"/>
    <property type="match status" value="1"/>
</dbReference>
<dbReference type="InterPro" id="IPR045085">
    <property type="entry name" value="HLD_clamp_pol_III_gamma_tau"/>
</dbReference>
<dbReference type="InterPro" id="IPR008921">
    <property type="entry name" value="DNA_pol3_clamp-load_cplx_C"/>
</dbReference>
<dbReference type="GO" id="GO:0046872">
    <property type="term" value="F:metal ion binding"/>
    <property type="evidence" value="ECO:0007669"/>
    <property type="project" value="UniProtKB-KW"/>
</dbReference>
<keyword evidence="9 11" id="KW-0239">DNA-directed DNA polymerase</keyword>
<evidence type="ECO:0000259" key="13">
    <source>
        <dbReference type="SMART" id="SM00382"/>
    </source>
</evidence>
<feature type="compositionally biased region" description="Basic and acidic residues" evidence="12">
    <location>
        <begin position="540"/>
        <end position="553"/>
    </location>
</feature>
<dbReference type="SUPFAM" id="SSF52540">
    <property type="entry name" value="P-loop containing nucleoside triphosphate hydrolases"/>
    <property type="match status" value="1"/>
</dbReference>
<evidence type="ECO:0000256" key="4">
    <source>
        <dbReference type="ARBA" id="ARBA00022705"/>
    </source>
</evidence>
<dbReference type="InterPro" id="IPR027417">
    <property type="entry name" value="P-loop_NTPase"/>
</dbReference>
<dbReference type="PRINTS" id="PR00300">
    <property type="entry name" value="CLPPROTEASEA"/>
</dbReference>
<comment type="similarity">
    <text evidence="1 11">Belongs to the DnaX/STICHEL family.</text>
</comment>
<dbReference type="InterPro" id="IPR003593">
    <property type="entry name" value="AAA+_ATPase"/>
</dbReference>
<dbReference type="GO" id="GO:0009360">
    <property type="term" value="C:DNA polymerase III complex"/>
    <property type="evidence" value="ECO:0007669"/>
    <property type="project" value="InterPro"/>
</dbReference>
<dbReference type="FunFam" id="3.40.50.300:FF:000014">
    <property type="entry name" value="DNA polymerase III subunit gamma/tau"/>
    <property type="match status" value="1"/>
</dbReference>
<evidence type="ECO:0000256" key="1">
    <source>
        <dbReference type="ARBA" id="ARBA00006360"/>
    </source>
</evidence>
<feature type="region of interest" description="Disordered" evidence="12">
    <location>
        <begin position="398"/>
        <end position="428"/>
    </location>
</feature>
<feature type="region of interest" description="Disordered" evidence="12">
    <location>
        <begin position="540"/>
        <end position="570"/>
    </location>
</feature>
<evidence type="ECO:0000256" key="7">
    <source>
        <dbReference type="ARBA" id="ARBA00022833"/>
    </source>
</evidence>
<dbReference type="NCBIfam" id="NF004046">
    <property type="entry name" value="PRK05563.1"/>
    <property type="match status" value="1"/>
</dbReference>
<evidence type="ECO:0000256" key="3">
    <source>
        <dbReference type="ARBA" id="ARBA00022695"/>
    </source>
</evidence>
<dbReference type="Pfam" id="PF13177">
    <property type="entry name" value="DNA_pol3_delta2"/>
    <property type="match status" value="1"/>
</dbReference>
<dbReference type="PANTHER" id="PTHR11669:SF0">
    <property type="entry name" value="PROTEIN STICHEL-LIKE 2"/>
    <property type="match status" value="1"/>
</dbReference>
<dbReference type="EMBL" id="DXHU01000015">
    <property type="protein sequence ID" value="HIV98891.1"/>
    <property type="molecule type" value="Genomic_DNA"/>
</dbReference>
<evidence type="ECO:0000256" key="9">
    <source>
        <dbReference type="ARBA" id="ARBA00022932"/>
    </source>
</evidence>
<dbReference type="Proteomes" id="UP000823936">
    <property type="component" value="Unassembled WGS sequence"/>
</dbReference>
<keyword evidence="6 11" id="KW-0547">Nucleotide-binding</keyword>
<evidence type="ECO:0000256" key="8">
    <source>
        <dbReference type="ARBA" id="ARBA00022840"/>
    </source>
</evidence>
<protein>
    <recommendedName>
        <fullName evidence="11">DNA polymerase III subunit gamma/tau</fullName>
        <ecNumber evidence="11">2.7.7.7</ecNumber>
    </recommendedName>
</protein>
<dbReference type="Gene3D" id="1.20.272.10">
    <property type="match status" value="1"/>
</dbReference>
<dbReference type="SMART" id="SM00382">
    <property type="entry name" value="AAA"/>
    <property type="match status" value="1"/>
</dbReference>
<dbReference type="GO" id="GO:0005524">
    <property type="term" value="F:ATP binding"/>
    <property type="evidence" value="ECO:0007669"/>
    <property type="project" value="UniProtKB-KW"/>
</dbReference>
<keyword evidence="4 11" id="KW-0235">DNA replication</keyword>
<evidence type="ECO:0000256" key="12">
    <source>
        <dbReference type="SAM" id="MobiDB-lite"/>
    </source>
</evidence>
<dbReference type="Pfam" id="PF12169">
    <property type="entry name" value="DNA_pol3_gamma3"/>
    <property type="match status" value="1"/>
</dbReference>
<keyword evidence="7" id="KW-0862">Zinc</keyword>
<dbReference type="InterPro" id="IPR022754">
    <property type="entry name" value="DNA_pol_III_gamma-3"/>
</dbReference>
<dbReference type="NCBIfam" id="TIGR02397">
    <property type="entry name" value="dnaX_nterm"/>
    <property type="match status" value="1"/>
</dbReference>
<dbReference type="EC" id="2.7.7.7" evidence="11"/>